<feature type="binding site" evidence="10">
    <location>
        <position position="170"/>
    </location>
    <ligand>
        <name>[4Fe-4S] cluster</name>
        <dbReference type="ChEBI" id="CHEBI:49883"/>
        <label>3</label>
    </ligand>
</feature>
<evidence type="ECO:0000256" key="5">
    <source>
        <dbReference type="ARBA" id="ARBA00022967"/>
    </source>
</evidence>
<evidence type="ECO:0000256" key="6">
    <source>
        <dbReference type="ARBA" id="ARBA00022982"/>
    </source>
</evidence>
<dbReference type="Gene3D" id="3.30.70.20">
    <property type="match status" value="2"/>
</dbReference>
<dbReference type="PROSITE" id="PS51656">
    <property type="entry name" value="4FE4S"/>
    <property type="match status" value="1"/>
</dbReference>
<dbReference type="GO" id="GO:0046872">
    <property type="term" value="F:metal ion binding"/>
    <property type="evidence" value="ECO:0007669"/>
    <property type="project" value="UniProtKB-KW"/>
</dbReference>
<dbReference type="EC" id="7.-.-.-" evidence="10"/>
<keyword evidence="10" id="KW-1003">Cell membrane</keyword>
<feature type="domain" description="4Fe-4S ferredoxin-type" evidence="11">
    <location>
        <begin position="203"/>
        <end position="234"/>
    </location>
</feature>
<keyword evidence="8 10" id="KW-0411">Iron-sulfur</keyword>
<dbReference type="GO" id="GO:0051539">
    <property type="term" value="F:4 iron, 4 sulfur cluster binding"/>
    <property type="evidence" value="ECO:0007669"/>
    <property type="project" value="UniProtKB-UniRule"/>
</dbReference>
<evidence type="ECO:0000256" key="2">
    <source>
        <dbReference type="ARBA" id="ARBA00022485"/>
    </source>
</evidence>
<evidence type="ECO:0000256" key="9">
    <source>
        <dbReference type="ARBA" id="ARBA00023136"/>
    </source>
</evidence>
<feature type="binding site" evidence="10">
    <location>
        <position position="49"/>
    </location>
    <ligand>
        <name>[4Fe-4S] cluster</name>
        <dbReference type="ChEBI" id="CHEBI:49883"/>
        <label>1</label>
    </ligand>
</feature>
<feature type="binding site" evidence="10">
    <location>
        <position position="57"/>
    </location>
    <ligand>
        <name>[4Fe-4S] cluster</name>
        <dbReference type="ChEBI" id="CHEBI:49883"/>
        <label>1</label>
    </ligand>
</feature>
<feature type="binding site" evidence="10">
    <location>
        <position position="176"/>
    </location>
    <ligand>
        <name>[4Fe-4S] cluster</name>
        <dbReference type="ChEBI" id="CHEBI:49883"/>
        <label>3</label>
    </ligand>
</feature>
<dbReference type="HAMAP" id="MF_00463">
    <property type="entry name" value="RsxB_RnfB"/>
    <property type="match status" value="1"/>
</dbReference>
<dbReference type="PANTHER" id="PTHR43560">
    <property type="entry name" value="ION-TRANSLOCATING OXIDOREDUCTASE COMPLEX SUBUNIT B"/>
    <property type="match status" value="1"/>
</dbReference>
<comment type="subcellular location">
    <subcellularLocation>
        <location evidence="10">Cell membrane</location>
    </subcellularLocation>
</comment>
<dbReference type="Pfam" id="PF04060">
    <property type="entry name" value="FeS"/>
    <property type="match status" value="1"/>
</dbReference>
<gene>
    <name evidence="10" type="primary">rnfB</name>
    <name evidence="13" type="ORF">IAA60_04145</name>
</gene>
<dbReference type="Pfam" id="PF00037">
    <property type="entry name" value="Fer4"/>
    <property type="match status" value="1"/>
</dbReference>
<protein>
    <recommendedName>
        <fullName evidence="10">Ion-translocating oxidoreductase complex subunit B</fullName>
        <ecNumber evidence="10">7.-.-.-</ecNumber>
    </recommendedName>
    <alternativeName>
        <fullName evidence="10">Rnf electron transport complex subunit B</fullName>
    </alternativeName>
</protein>
<sequence>MTGIILAVSVVGGTGLLFGLLLAAASFVFEVDTDERVEKITEALPGANCGACGFAGCSAYAEAVVKDGAPVNCCSVGKAPVAQKIADIMGVEAGEVVEMVARVACGGDCNSAVYKYEYEGVHECTAEVRLGGGAKECPSGCLGLGSCTRVCKFGAISIKNGVAVVDEDKCTACGRCLKICPKNIIHFVPKKFNQWVVCQNPETGRSVNQYCKAGCIGCGICEKNCPFDAIHVKDNYAVIDYDKCRNCGLCARKCPRHAIHLREKKA</sequence>
<dbReference type="CDD" id="cd10549">
    <property type="entry name" value="MtMvhB_like"/>
    <property type="match status" value="1"/>
</dbReference>
<dbReference type="PANTHER" id="PTHR43560:SF1">
    <property type="entry name" value="ION-TRANSLOCATING OXIDOREDUCTASE COMPLEX SUBUNIT B"/>
    <property type="match status" value="1"/>
</dbReference>
<feature type="binding site" evidence="10">
    <location>
        <position position="141"/>
    </location>
    <ligand>
        <name>[4Fe-4S] cluster</name>
        <dbReference type="ChEBI" id="CHEBI:49883"/>
        <label>2</label>
    </ligand>
</feature>
<dbReference type="PROSITE" id="PS00198">
    <property type="entry name" value="4FE4S_FER_1"/>
    <property type="match status" value="3"/>
</dbReference>
<feature type="region of interest" description="Hydrophobic" evidence="10">
    <location>
        <begin position="1"/>
        <end position="26"/>
    </location>
</feature>
<keyword evidence="6 10" id="KW-0249">Electron transport</keyword>
<evidence type="ECO:0000256" key="1">
    <source>
        <dbReference type="ARBA" id="ARBA00022448"/>
    </source>
</evidence>
<dbReference type="InterPro" id="IPR050395">
    <property type="entry name" value="4Fe4S_Ferredoxin_RnfB"/>
</dbReference>
<feature type="binding site" evidence="10">
    <location>
        <position position="74"/>
    </location>
    <ligand>
        <name>[4Fe-4S] cluster</name>
        <dbReference type="ChEBI" id="CHEBI:49883"/>
        <label>1</label>
    </ligand>
</feature>
<dbReference type="Gene3D" id="3.20.20.20">
    <property type="entry name" value="Dihydropteroate synthase-like"/>
    <property type="match status" value="1"/>
</dbReference>
<evidence type="ECO:0000256" key="8">
    <source>
        <dbReference type="ARBA" id="ARBA00023014"/>
    </source>
</evidence>
<feature type="binding site" evidence="10">
    <location>
        <position position="137"/>
    </location>
    <ligand>
        <name>[4Fe-4S] cluster</name>
        <dbReference type="ChEBI" id="CHEBI:49883"/>
        <label>2</label>
    </ligand>
</feature>
<keyword evidence="3 10" id="KW-0479">Metal-binding</keyword>
<feature type="domain" description="4Fe-4S ferredoxin-type" evidence="11">
    <location>
        <begin position="235"/>
        <end position="264"/>
    </location>
</feature>
<dbReference type="Pfam" id="PF12838">
    <property type="entry name" value="Fer4_7"/>
    <property type="match status" value="1"/>
</dbReference>
<feature type="binding site" evidence="10">
    <location>
        <position position="173"/>
    </location>
    <ligand>
        <name>[4Fe-4S] cluster</name>
        <dbReference type="ChEBI" id="CHEBI:49883"/>
        <label>3</label>
    </ligand>
</feature>
<evidence type="ECO:0000259" key="12">
    <source>
        <dbReference type="PROSITE" id="PS51656"/>
    </source>
</evidence>
<dbReference type="GO" id="GO:0009055">
    <property type="term" value="F:electron transfer activity"/>
    <property type="evidence" value="ECO:0007669"/>
    <property type="project" value="InterPro"/>
</dbReference>
<keyword evidence="5 10" id="KW-1278">Translocase</keyword>
<dbReference type="GO" id="GO:0022900">
    <property type="term" value="P:electron transport chain"/>
    <property type="evidence" value="ECO:0007669"/>
    <property type="project" value="UniProtKB-UniRule"/>
</dbReference>
<keyword evidence="7 10" id="KW-0408">Iron</keyword>
<dbReference type="InterPro" id="IPR007202">
    <property type="entry name" value="4Fe-4S_dom"/>
</dbReference>
<feature type="binding site" evidence="10">
    <location>
        <position position="180"/>
    </location>
    <ligand>
        <name>[4Fe-4S] cluster</name>
        <dbReference type="ChEBI" id="CHEBI:49883"/>
        <label>2</label>
    </ligand>
</feature>
<feature type="binding site" evidence="10">
    <location>
        <position position="151"/>
    </location>
    <ligand>
        <name>[4Fe-4S] cluster</name>
        <dbReference type="ChEBI" id="CHEBI:49883"/>
        <label>3</label>
    </ligand>
</feature>
<dbReference type="Proteomes" id="UP000824165">
    <property type="component" value="Unassembled WGS sequence"/>
</dbReference>
<comment type="caution">
    <text evidence="10">Lacks conserved residue(s) required for the propagation of feature annotation.</text>
</comment>
<reference evidence="13" key="2">
    <citation type="journal article" date="2021" name="PeerJ">
        <title>Extensive microbial diversity within the chicken gut microbiome revealed by metagenomics and culture.</title>
        <authorList>
            <person name="Gilroy R."/>
            <person name="Ravi A."/>
            <person name="Getino M."/>
            <person name="Pursley I."/>
            <person name="Horton D.L."/>
            <person name="Alikhan N.F."/>
            <person name="Baker D."/>
            <person name="Gharbi K."/>
            <person name="Hall N."/>
            <person name="Watson M."/>
            <person name="Adriaenssens E.M."/>
            <person name="Foster-Nyarko E."/>
            <person name="Jarju S."/>
            <person name="Secka A."/>
            <person name="Antonio M."/>
            <person name="Oren A."/>
            <person name="Chaudhuri R.R."/>
            <person name="La Ragione R."/>
            <person name="Hildebrand F."/>
            <person name="Pallen M.J."/>
        </authorList>
    </citation>
    <scope>NUCLEOTIDE SEQUENCE</scope>
    <source>
        <strain evidence="13">CHK181-108</strain>
    </source>
</reference>
<feature type="binding site" evidence="10">
    <location>
        <position position="147"/>
    </location>
    <ligand>
        <name>[4Fe-4S] cluster</name>
        <dbReference type="ChEBI" id="CHEBI:49883"/>
        <label>2</label>
    </ligand>
</feature>
<evidence type="ECO:0000259" key="11">
    <source>
        <dbReference type="PROSITE" id="PS51379"/>
    </source>
</evidence>
<dbReference type="PROSITE" id="PS51379">
    <property type="entry name" value="4FE4S_FER_2"/>
    <property type="match status" value="3"/>
</dbReference>
<comment type="subunit">
    <text evidence="10">The complex is composed of six subunits: RnfA, RnfB, RnfC, RnfD, RnfE and RnfG.</text>
</comment>
<feature type="domain" description="4Fe-4S" evidence="12">
    <location>
        <begin position="32"/>
        <end position="91"/>
    </location>
</feature>
<dbReference type="InterPro" id="IPR010207">
    <property type="entry name" value="Elect_transpt_cplx_RnfB/RsxB"/>
</dbReference>
<dbReference type="GO" id="GO:0005886">
    <property type="term" value="C:plasma membrane"/>
    <property type="evidence" value="ECO:0007669"/>
    <property type="project" value="UniProtKB-SubCell"/>
</dbReference>
<dbReference type="AlphaFoldDB" id="A0A9D1H3Z4"/>
<reference evidence="13" key="1">
    <citation type="submission" date="2020-10" db="EMBL/GenBank/DDBJ databases">
        <authorList>
            <person name="Gilroy R."/>
        </authorList>
    </citation>
    <scope>NUCLEOTIDE SEQUENCE</scope>
    <source>
        <strain evidence="13">CHK181-108</strain>
    </source>
</reference>
<evidence type="ECO:0000313" key="13">
    <source>
        <dbReference type="EMBL" id="HIT85084.1"/>
    </source>
</evidence>
<keyword evidence="1 10" id="KW-0813">Transport</keyword>
<feature type="domain" description="4Fe-4S ferredoxin-type" evidence="11">
    <location>
        <begin position="161"/>
        <end position="190"/>
    </location>
</feature>
<dbReference type="InterPro" id="IPR017896">
    <property type="entry name" value="4Fe4S_Fe-S-bd"/>
</dbReference>
<comment type="function">
    <text evidence="10">Part of a membrane-bound complex that couples electron transfer with translocation of ions across the membrane.</text>
</comment>
<keyword evidence="4 10" id="KW-0677">Repeat</keyword>
<dbReference type="InterPro" id="IPR017900">
    <property type="entry name" value="4Fe4S_Fe_S_CS"/>
</dbReference>
<accession>A0A9D1H3Z4</accession>
<dbReference type="EMBL" id="DVLU01000039">
    <property type="protein sequence ID" value="HIT85084.1"/>
    <property type="molecule type" value="Genomic_DNA"/>
</dbReference>
<evidence type="ECO:0000256" key="3">
    <source>
        <dbReference type="ARBA" id="ARBA00022723"/>
    </source>
</evidence>
<organism evidence="13 14">
    <name type="scientific">Candidatus Ornithomonoglobus intestinigallinarum</name>
    <dbReference type="NCBI Taxonomy" id="2840894"/>
    <lineage>
        <taxon>Bacteria</taxon>
        <taxon>Bacillati</taxon>
        <taxon>Bacillota</taxon>
        <taxon>Clostridia</taxon>
        <taxon>Candidatus Ornithomonoglobus</taxon>
    </lineage>
</organism>
<evidence type="ECO:0000256" key="7">
    <source>
        <dbReference type="ARBA" id="ARBA00023004"/>
    </source>
</evidence>
<keyword evidence="9 10" id="KW-0472">Membrane</keyword>
<comment type="similarity">
    <text evidence="10">Belongs to the 4Fe4S bacterial-type ferredoxin family. RnfB subfamily.</text>
</comment>
<proteinExistence type="inferred from homology"/>
<evidence type="ECO:0000256" key="4">
    <source>
        <dbReference type="ARBA" id="ARBA00022737"/>
    </source>
</evidence>
<keyword evidence="2 10" id="KW-0004">4Fe-4S</keyword>
<evidence type="ECO:0000256" key="10">
    <source>
        <dbReference type="HAMAP-Rule" id="MF_00463"/>
    </source>
</evidence>
<feature type="binding site" evidence="10">
    <location>
        <position position="52"/>
    </location>
    <ligand>
        <name>[4Fe-4S] cluster</name>
        <dbReference type="ChEBI" id="CHEBI:49883"/>
        <label>1</label>
    </ligand>
</feature>
<comment type="cofactor">
    <cofactor evidence="10">
        <name>[4Fe-4S] cluster</name>
        <dbReference type="ChEBI" id="CHEBI:49883"/>
    </cofactor>
    <text evidence="10">Binds 3 [4Fe-4S] clusters.</text>
</comment>
<dbReference type="NCBIfam" id="TIGR01944">
    <property type="entry name" value="rnfB"/>
    <property type="match status" value="1"/>
</dbReference>
<evidence type="ECO:0000313" key="14">
    <source>
        <dbReference type="Proteomes" id="UP000824165"/>
    </source>
</evidence>
<name>A0A9D1H3Z4_9FIRM</name>
<dbReference type="InterPro" id="IPR011005">
    <property type="entry name" value="Dihydropteroate_synth-like_sf"/>
</dbReference>
<comment type="caution">
    <text evidence="13">The sequence shown here is derived from an EMBL/GenBank/DDBJ whole genome shotgun (WGS) entry which is preliminary data.</text>
</comment>
<dbReference type="SUPFAM" id="SSF54862">
    <property type="entry name" value="4Fe-4S ferredoxins"/>
    <property type="match status" value="3"/>
</dbReference>